<dbReference type="Gene3D" id="3.40.1550.20">
    <property type="entry name" value="Transcriptional regulator MraZ domain"/>
    <property type="match status" value="1"/>
</dbReference>
<evidence type="ECO:0000313" key="9">
    <source>
        <dbReference type="EMBL" id="MBZ4195640.1"/>
    </source>
</evidence>
<keyword evidence="6 7" id="KW-0804">Transcription</keyword>
<dbReference type="CDD" id="cd16321">
    <property type="entry name" value="MraZ_C"/>
    <property type="match status" value="1"/>
</dbReference>
<dbReference type="HAMAP" id="MF_01008">
    <property type="entry name" value="MraZ"/>
    <property type="match status" value="1"/>
</dbReference>
<dbReference type="InterPro" id="IPR007159">
    <property type="entry name" value="SpoVT-AbrB_dom"/>
</dbReference>
<dbReference type="PANTHER" id="PTHR34701:SF1">
    <property type="entry name" value="TRANSCRIPTIONAL REGULATOR MRAZ"/>
    <property type="match status" value="1"/>
</dbReference>
<dbReference type="GO" id="GO:0009295">
    <property type="term" value="C:nucleoid"/>
    <property type="evidence" value="ECO:0007669"/>
    <property type="project" value="UniProtKB-SubCell"/>
</dbReference>
<keyword evidence="4 7" id="KW-0805">Transcription regulation</keyword>
<dbReference type="EMBL" id="JAIQBY010000037">
    <property type="protein sequence ID" value="MBZ4195640.1"/>
    <property type="molecule type" value="Genomic_DNA"/>
</dbReference>
<evidence type="ECO:0000259" key="8">
    <source>
        <dbReference type="PROSITE" id="PS51740"/>
    </source>
</evidence>
<dbReference type="InterPro" id="IPR035644">
    <property type="entry name" value="MraZ_C"/>
</dbReference>
<sequence>MYGQFTRQIDAKNRIAIPTKLRDGLGVKFYITIGLDNVIELRSEESFSAFSTKLISQSQFSTEARLIRRAWLGKTQEIELDSQGRFIIPKQYLSHAAIQKEVLLIGVGDLVELWGAEKYAKYESNLDVNSIQIAAQKLAEKE</sequence>
<dbReference type="InterPro" id="IPR035642">
    <property type="entry name" value="MraZ_N"/>
</dbReference>
<evidence type="ECO:0000256" key="4">
    <source>
        <dbReference type="ARBA" id="ARBA00023015"/>
    </source>
</evidence>
<dbReference type="InterPro" id="IPR020603">
    <property type="entry name" value="MraZ_dom"/>
</dbReference>
<comment type="subunit">
    <text evidence="7">Forms oligomers.</text>
</comment>
<dbReference type="AlphaFoldDB" id="A0A953NGV2"/>
<dbReference type="SUPFAM" id="SSF89447">
    <property type="entry name" value="AbrB/MazE/MraZ-like"/>
    <property type="match status" value="1"/>
</dbReference>
<dbReference type="Proteomes" id="UP000772186">
    <property type="component" value="Unassembled WGS sequence"/>
</dbReference>
<dbReference type="GO" id="GO:0005737">
    <property type="term" value="C:cytoplasm"/>
    <property type="evidence" value="ECO:0007669"/>
    <property type="project" value="UniProtKB-UniRule"/>
</dbReference>
<keyword evidence="5 7" id="KW-0238">DNA-binding</keyword>
<dbReference type="InterPro" id="IPR037914">
    <property type="entry name" value="SpoVT-AbrB_sf"/>
</dbReference>
<name>A0A953NGV2_9MOLU</name>
<dbReference type="InterPro" id="IPR003444">
    <property type="entry name" value="MraZ"/>
</dbReference>
<dbReference type="PROSITE" id="PS51740">
    <property type="entry name" value="SPOVT_ABRB"/>
    <property type="match status" value="2"/>
</dbReference>
<protein>
    <recommendedName>
        <fullName evidence="1 7">Transcriptional regulator MraZ</fullName>
    </recommendedName>
</protein>
<gene>
    <name evidence="7" type="primary">mraZ</name>
    <name evidence="9" type="ORF">LAD73_02855</name>
</gene>
<comment type="subcellular location">
    <subcellularLocation>
        <location evidence="7">Cytoplasm</location>
        <location evidence="7">Nucleoid</location>
    </subcellularLocation>
</comment>
<evidence type="ECO:0000313" key="10">
    <source>
        <dbReference type="Proteomes" id="UP000772186"/>
    </source>
</evidence>
<evidence type="ECO:0000256" key="2">
    <source>
        <dbReference type="ARBA" id="ARBA00022490"/>
    </source>
</evidence>
<dbReference type="GO" id="GO:0003700">
    <property type="term" value="F:DNA-binding transcription factor activity"/>
    <property type="evidence" value="ECO:0007669"/>
    <property type="project" value="UniProtKB-UniRule"/>
</dbReference>
<dbReference type="Pfam" id="PF02381">
    <property type="entry name" value="MraZ"/>
    <property type="match status" value="2"/>
</dbReference>
<dbReference type="CDD" id="cd16320">
    <property type="entry name" value="MraZ_N"/>
    <property type="match status" value="1"/>
</dbReference>
<feature type="domain" description="SpoVT-AbrB" evidence="8">
    <location>
        <begin position="4"/>
        <end position="46"/>
    </location>
</feature>
<dbReference type="GO" id="GO:2000143">
    <property type="term" value="P:negative regulation of DNA-templated transcription initiation"/>
    <property type="evidence" value="ECO:0007669"/>
    <property type="project" value="TreeGrafter"/>
</dbReference>
<proteinExistence type="inferred from homology"/>
<evidence type="ECO:0000256" key="6">
    <source>
        <dbReference type="ARBA" id="ARBA00023163"/>
    </source>
</evidence>
<comment type="caution">
    <text evidence="9">The sequence shown here is derived from an EMBL/GenBank/DDBJ whole genome shotgun (WGS) entry which is preliminary data.</text>
</comment>
<evidence type="ECO:0000256" key="3">
    <source>
        <dbReference type="ARBA" id="ARBA00022737"/>
    </source>
</evidence>
<evidence type="ECO:0000256" key="5">
    <source>
        <dbReference type="ARBA" id="ARBA00023125"/>
    </source>
</evidence>
<reference evidence="9 10" key="1">
    <citation type="submission" date="2021-09" db="EMBL/GenBank/DDBJ databases">
        <title>WGS of Mycoplasma sp. Zaradi2 strains.</title>
        <authorList>
            <person name="Spergser J."/>
        </authorList>
    </citation>
    <scope>NUCLEOTIDE SEQUENCE [LARGE SCALE GENOMIC DNA]</scope>
    <source>
        <strain evidence="9 10">1331</strain>
    </source>
</reference>
<evidence type="ECO:0000256" key="1">
    <source>
        <dbReference type="ARBA" id="ARBA00013860"/>
    </source>
</evidence>
<keyword evidence="2 7" id="KW-0963">Cytoplasm</keyword>
<keyword evidence="10" id="KW-1185">Reference proteome</keyword>
<dbReference type="GO" id="GO:0000976">
    <property type="term" value="F:transcription cis-regulatory region binding"/>
    <property type="evidence" value="ECO:0007669"/>
    <property type="project" value="TreeGrafter"/>
</dbReference>
<feature type="domain" description="SpoVT-AbrB" evidence="8">
    <location>
        <begin position="75"/>
        <end position="118"/>
    </location>
</feature>
<dbReference type="RefSeq" id="WP_223644884.1">
    <property type="nucleotide sequence ID" value="NZ_JAIQBY010000037.1"/>
</dbReference>
<accession>A0A953NGV2</accession>
<comment type="similarity">
    <text evidence="7">Belongs to the MraZ family.</text>
</comment>
<keyword evidence="3" id="KW-0677">Repeat</keyword>
<dbReference type="InterPro" id="IPR038619">
    <property type="entry name" value="MraZ_sf"/>
</dbReference>
<dbReference type="PANTHER" id="PTHR34701">
    <property type="entry name" value="TRANSCRIPTIONAL REGULATOR MRAZ"/>
    <property type="match status" value="1"/>
</dbReference>
<organism evidence="9 10">
    <name type="scientific">Mycoplasma tauri</name>
    <dbReference type="NCBI Taxonomy" id="547987"/>
    <lineage>
        <taxon>Bacteria</taxon>
        <taxon>Bacillati</taxon>
        <taxon>Mycoplasmatota</taxon>
        <taxon>Mollicutes</taxon>
        <taxon>Mycoplasmataceae</taxon>
        <taxon>Mycoplasma</taxon>
    </lineage>
</organism>
<evidence type="ECO:0000256" key="7">
    <source>
        <dbReference type="HAMAP-Rule" id="MF_01008"/>
    </source>
</evidence>